<organism evidence="2 3">
    <name type="scientific">Rhodocollybia butyracea</name>
    <dbReference type="NCBI Taxonomy" id="206335"/>
    <lineage>
        <taxon>Eukaryota</taxon>
        <taxon>Fungi</taxon>
        <taxon>Dikarya</taxon>
        <taxon>Basidiomycota</taxon>
        <taxon>Agaricomycotina</taxon>
        <taxon>Agaricomycetes</taxon>
        <taxon>Agaricomycetidae</taxon>
        <taxon>Agaricales</taxon>
        <taxon>Marasmiineae</taxon>
        <taxon>Omphalotaceae</taxon>
        <taxon>Rhodocollybia</taxon>
    </lineage>
</organism>
<dbReference type="Proteomes" id="UP000772434">
    <property type="component" value="Unassembled WGS sequence"/>
</dbReference>
<gene>
    <name evidence="2" type="ORF">BDP27DRAFT_1326677</name>
</gene>
<dbReference type="EMBL" id="JADNRY010000057">
    <property type="protein sequence ID" value="KAF9068811.1"/>
    <property type="molecule type" value="Genomic_DNA"/>
</dbReference>
<evidence type="ECO:0000313" key="3">
    <source>
        <dbReference type="Proteomes" id="UP000772434"/>
    </source>
</evidence>
<feature type="compositionally biased region" description="Polar residues" evidence="1">
    <location>
        <begin position="168"/>
        <end position="179"/>
    </location>
</feature>
<comment type="caution">
    <text evidence="2">The sequence shown here is derived from an EMBL/GenBank/DDBJ whole genome shotgun (WGS) entry which is preliminary data.</text>
</comment>
<accession>A0A9P5PMZ5</accession>
<feature type="region of interest" description="Disordered" evidence="1">
    <location>
        <begin position="92"/>
        <end position="296"/>
    </location>
</feature>
<feature type="compositionally biased region" description="Polar residues" evidence="1">
    <location>
        <begin position="150"/>
        <end position="159"/>
    </location>
</feature>
<protein>
    <submittedName>
        <fullName evidence="2">Uncharacterized protein</fullName>
    </submittedName>
</protein>
<proteinExistence type="predicted"/>
<evidence type="ECO:0000256" key="1">
    <source>
        <dbReference type="SAM" id="MobiDB-lite"/>
    </source>
</evidence>
<evidence type="ECO:0000313" key="2">
    <source>
        <dbReference type="EMBL" id="KAF9068811.1"/>
    </source>
</evidence>
<feature type="compositionally biased region" description="Basic residues" evidence="1">
    <location>
        <begin position="52"/>
        <end position="62"/>
    </location>
</feature>
<sequence length="359" mass="39252">MCISDPTTQSRSTKWWRANNPMEQMYAPRRAALSNNMGSVSLQLRRINGSVHVKKSEKKRTRADHIPTYDSIDKPESDPWLSFQYNSLCNSNNTPSSNDIQSNGKGNLASTTSQPPTGTTRLLRSSASKASKPTLELSKSPERKRRRISPVTTNQSGDGSCSPKYQIITDSPSPQSNANRALIPSASSIEGRPNPRLGSTPSGLPHPSGSSIPPLGNCIPVQHHSVGSASERVSLQNHTATSHSKVEHQSSSSVAFQNNTGPQATTTTSTGFFQTSTSSPTASGSESSTVRESEAEIDRKLEEIKEKKRKLYAELAAQEIERDQIKKKRMEAEEAELEEIQKRVEQGREGLNALKEGRL</sequence>
<name>A0A9P5PMZ5_9AGAR</name>
<feature type="region of interest" description="Disordered" evidence="1">
    <location>
        <begin position="51"/>
        <end position="75"/>
    </location>
</feature>
<dbReference type="AlphaFoldDB" id="A0A9P5PMZ5"/>
<reference evidence="2" key="1">
    <citation type="submission" date="2020-11" db="EMBL/GenBank/DDBJ databases">
        <authorList>
            <consortium name="DOE Joint Genome Institute"/>
            <person name="Ahrendt S."/>
            <person name="Riley R."/>
            <person name="Andreopoulos W."/>
            <person name="Labutti K."/>
            <person name="Pangilinan J."/>
            <person name="Ruiz-Duenas F.J."/>
            <person name="Barrasa J.M."/>
            <person name="Sanchez-Garcia M."/>
            <person name="Camarero S."/>
            <person name="Miyauchi S."/>
            <person name="Serrano A."/>
            <person name="Linde D."/>
            <person name="Babiker R."/>
            <person name="Drula E."/>
            <person name="Ayuso-Fernandez I."/>
            <person name="Pacheco R."/>
            <person name="Padilla G."/>
            <person name="Ferreira P."/>
            <person name="Barriuso J."/>
            <person name="Kellner H."/>
            <person name="Castanera R."/>
            <person name="Alfaro M."/>
            <person name="Ramirez L."/>
            <person name="Pisabarro A.G."/>
            <person name="Kuo A."/>
            <person name="Tritt A."/>
            <person name="Lipzen A."/>
            <person name="He G."/>
            <person name="Yan M."/>
            <person name="Ng V."/>
            <person name="Cullen D."/>
            <person name="Martin F."/>
            <person name="Rosso M.-N."/>
            <person name="Henrissat B."/>
            <person name="Hibbett D."/>
            <person name="Martinez A.T."/>
            <person name="Grigoriev I.V."/>
        </authorList>
    </citation>
    <scope>NUCLEOTIDE SEQUENCE</scope>
    <source>
        <strain evidence="2">AH 40177</strain>
    </source>
</reference>
<feature type="compositionally biased region" description="Basic and acidic residues" evidence="1">
    <location>
        <begin position="63"/>
        <end position="75"/>
    </location>
</feature>
<keyword evidence="3" id="KW-1185">Reference proteome</keyword>
<feature type="compositionally biased region" description="Polar residues" evidence="1">
    <location>
        <begin position="225"/>
        <end position="241"/>
    </location>
</feature>
<feature type="compositionally biased region" description="Low complexity" evidence="1">
    <location>
        <begin position="249"/>
        <end position="288"/>
    </location>
</feature>
<feature type="compositionally biased region" description="Polar residues" evidence="1">
    <location>
        <begin position="92"/>
        <end position="131"/>
    </location>
</feature>